<gene>
    <name evidence="1" type="ORF">BVC80_261g9</name>
</gene>
<keyword evidence="2" id="KW-1185">Reference proteome</keyword>
<evidence type="ECO:0008006" key="3">
    <source>
        <dbReference type="Google" id="ProtNLM"/>
    </source>
</evidence>
<dbReference type="EMBL" id="MVGT01003030">
    <property type="protein sequence ID" value="OVA05694.1"/>
    <property type="molecule type" value="Genomic_DNA"/>
</dbReference>
<protein>
    <recommendedName>
        <fullName evidence="3">Reverse transcriptase zinc-binding domain</fullName>
    </recommendedName>
</protein>
<accession>A0A200Q5H3</accession>
<name>A0A200Q5H3_MACCD</name>
<evidence type="ECO:0000313" key="1">
    <source>
        <dbReference type="EMBL" id="OVA05694.1"/>
    </source>
</evidence>
<dbReference type="Proteomes" id="UP000195402">
    <property type="component" value="Unassembled WGS sequence"/>
</dbReference>
<dbReference type="OMA" id="SIAIWED"/>
<organism evidence="1 2">
    <name type="scientific">Macleaya cordata</name>
    <name type="common">Five-seeded plume-poppy</name>
    <name type="synonym">Bocconia cordata</name>
    <dbReference type="NCBI Taxonomy" id="56857"/>
    <lineage>
        <taxon>Eukaryota</taxon>
        <taxon>Viridiplantae</taxon>
        <taxon>Streptophyta</taxon>
        <taxon>Embryophyta</taxon>
        <taxon>Tracheophyta</taxon>
        <taxon>Spermatophyta</taxon>
        <taxon>Magnoliopsida</taxon>
        <taxon>Ranunculales</taxon>
        <taxon>Papaveraceae</taxon>
        <taxon>Papaveroideae</taxon>
        <taxon>Macleaya</taxon>
    </lineage>
</organism>
<sequence length="79" mass="9366">MLARNTWRLAENPDSLWGRILKAKYFSGTDFLNANCPNNSSWSWKCIHHIKEKIKPFISWIVGDGNFIDPWCDRWIPEE</sequence>
<proteinExistence type="predicted"/>
<dbReference type="OrthoDB" id="1938246at2759"/>
<reference evidence="1 2" key="1">
    <citation type="journal article" date="2017" name="Mol. Plant">
        <title>The Genome of Medicinal Plant Macleaya cordata Provides New Insights into Benzylisoquinoline Alkaloids Metabolism.</title>
        <authorList>
            <person name="Liu X."/>
            <person name="Liu Y."/>
            <person name="Huang P."/>
            <person name="Ma Y."/>
            <person name="Qing Z."/>
            <person name="Tang Q."/>
            <person name="Cao H."/>
            <person name="Cheng P."/>
            <person name="Zheng Y."/>
            <person name="Yuan Z."/>
            <person name="Zhou Y."/>
            <person name="Liu J."/>
            <person name="Tang Z."/>
            <person name="Zhuo Y."/>
            <person name="Zhang Y."/>
            <person name="Yu L."/>
            <person name="Huang J."/>
            <person name="Yang P."/>
            <person name="Peng Q."/>
            <person name="Zhang J."/>
            <person name="Jiang W."/>
            <person name="Zhang Z."/>
            <person name="Lin K."/>
            <person name="Ro D.K."/>
            <person name="Chen X."/>
            <person name="Xiong X."/>
            <person name="Shang Y."/>
            <person name="Huang S."/>
            <person name="Zeng J."/>
        </authorList>
    </citation>
    <scope>NUCLEOTIDE SEQUENCE [LARGE SCALE GENOMIC DNA]</scope>
    <source>
        <strain evidence="2">cv. BLH2017</strain>
        <tissue evidence="1">Root</tissue>
    </source>
</reference>
<dbReference type="InParanoid" id="A0A200Q5H3"/>
<evidence type="ECO:0000313" key="2">
    <source>
        <dbReference type="Proteomes" id="UP000195402"/>
    </source>
</evidence>
<comment type="caution">
    <text evidence="1">The sequence shown here is derived from an EMBL/GenBank/DDBJ whole genome shotgun (WGS) entry which is preliminary data.</text>
</comment>
<dbReference type="AlphaFoldDB" id="A0A200Q5H3"/>